<name>A0A6G7XHG1_9MICO</name>
<dbReference type="Pfam" id="PF20188">
    <property type="entry name" value="DUF6551"/>
    <property type="match status" value="1"/>
</dbReference>
<dbReference type="EMBL" id="CP049863">
    <property type="protein sequence ID" value="QIK63801.1"/>
    <property type="molecule type" value="Genomic_DNA"/>
</dbReference>
<proteinExistence type="predicted"/>
<dbReference type="Proteomes" id="UP000502677">
    <property type="component" value="Chromosome"/>
</dbReference>
<dbReference type="AlphaFoldDB" id="A0A6G7XHG1"/>
<evidence type="ECO:0000313" key="2">
    <source>
        <dbReference type="Proteomes" id="UP000502677"/>
    </source>
</evidence>
<dbReference type="RefSeq" id="WP_166292143.1">
    <property type="nucleotide sequence ID" value="NZ_CP049863.1"/>
</dbReference>
<organism evidence="1 2">
    <name type="scientific">Leucobacter viscericola</name>
    <dbReference type="NCBI Taxonomy" id="2714935"/>
    <lineage>
        <taxon>Bacteria</taxon>
        <taxon>Bacillati</taxon>
        <taxon>Actinomycetota</taxon>
        <taxon>Actinomycetes</taxon>
        <taxon>Micrococcales</taxon>
        <taxon>Microbacteriaceae</taxon>
        <taxon>Leucobacter</taxon>
    </lineage>
</organism>
<accession>A0A6G7XHG1</accession>
<dbReference type="InterPro" id="IPR046681">
    <property type="entry name" value="DUF6551"/>
</dbReference>
<evidence type="ECO:0000313" key="1">
    <source>
        <dbReference type="EMBL" id="QIK63801.1"/>
    </source>
</evidence>
<keyword evidence="2" id="KW-1185">Reference proteome</keyword>
<dbReference type="InterPro" id="IPR036086">
    <property type="entry name" value="ParB/Sulfiredoxin_sf"/>
</dbReference>
<dbReference type="SUPFAM" id="SSF110849">
    <property type="entry name" value="ParB/Sulfiredoxin"/>
    <property type="match status" value="1"/>
</dbReference>
<reference evidence="1 2" key="1">
    <citation type="submission" date="2020-03" db="EMBL/GenBank/DDBJ databases">
        <title>Leucobacter sp. nov., isolated from beetles.</title>
        <authorList>
            <person name="Hyun D.-W."/>
            <person name="Bae J.-W."/>
        </authorList>
    </citation>
    <scope>NUCLEOTIDE SEQUENCE [LARGE SCALE GENOMIC DNA]</scope>
    <source>
        <strain evidence="1 2">HDW9C</strain>
    </source>
</reference>
<protein>
    <recommendedName>
        <fullName evidence="3">ParB-like nuclease domain-containing protein</fullName>
    </recommendedName>
</protein>
<dbReference type="KEGG" id="lvi:G7068_11845"/>
<evidence type="ECO:0008006" key="3">
    <source>
        <dbReference type="Google" id="ProtNLM"/>
    </source>
</evidence>
<gene>
    <name evidence="1" type="ORF">G7068_11845</name>
</gene>
<sequence length="275" mass="30798">MSSKKVHTNARIKTVGLSELRVSPAAQREFNHNWGSELAETFDIDKVGTFVCSYRDGIYWIIDGQHRHYALTSFAKAEFGEEWGDWTIQVWVHEGLDERKEAELFLSFNNRKAINNYDKFKVGVTAELPVPSDINRVVLALDLRVAKDRRIGSVSAVGTLEKIYNAGGAVLLRKTLQTVRDAWDSSDFDANALAGVSLFISRYEGRYKEDRLVKQIASLHNGAKSLKQRAYVLKEQYGGTHATSHAAAITELYNKGLRGVSSLGSWWKSTSEPVA</sequence>